<proteinExistence type="inferred from homology"/>
<dbReference type="PANTHER" id="PTHR30294:SF47">
    <property type="entry name" value="INNER MEMBRANE TRANSPORT PERMEASE YHHJ"/>
    <property type="match status" value="1"/>
</dbReference>
<comment type="similarity">
    <text evidence="2">Belongs to the ABC-2 integral membrane protein family.</text>
</comment>
<keyword evidence="4" id="KW-1003">Cell membrane</keyword>
<dbReference type="RefSeq" id="WP_043489182.1">
    <property type="nucleotide sequence ID" value="NZ_JMPK01000005.1"/>
</dbReference>
<feature type="transmembrane region" description="Helical" evidence="8">
    <location>
        <begin position="287"/>
        <end position="305"/>
    </location>
</feature>
<organism evidence="10 11">
    <name type="scientific">Hafnia alvei ATCC 13337</name>
    <dbReference type="NCBI Taxonomy" id="910996"/>
    <lineage>
        <taxon>Bacteria</taxon>
        <taxon>Pseudomonadati</taxon>
        <taxon>Pseudomonadota</taxon>
        <taxon>Gammaproteobacteria</taxon>
        <taxon>Enterobacterales</taxon>
        <taxon>Hafniaceae</taxon>
        <taxon>Hafnia</taxon>
    </lineage>
</organism>
<evidence type="ECO:0000256" key="7">
    <source>
        <dbReference type="ARBA" id="ARBA00023136"/>
    </source>
</evidence>
<keyword evidence="3" id="KW-0813">Transport</keyword>
<comment type="caution">
    <text evidence="10">The sequence shown here is derived from an EMBL/GenBank/DDBJ whole genome shotgun (WGS) entry which is preliminary data.</text>
</comment>
<dbReference type="AlphaFoldDB" id="A0ABD3ZM30"/>
<feature type="transmembrane region" description="Helical" evidence="8">
    <location>
        <begin position="343"/>
        <end position="363"/>
    </location>
</feature>
<evidence type="ECO:0000256" key="8">
    <source>
        <dbReference type="SAM" id="Phobius"/>
    </source>
</evidence>
<gene>
    <name evidence="10" type="ORF">GHAL_0205</name>
</gene>
<evidence type="ECO:0000259" key="9">
    <source>
        <dbReference type="PROSITE" id="PS51012"/>
    </source>
</evidence>
<feature type="transmembrane region" description="Helical" evidence="8">
    <location>
        <begin position="256"/>
        <end position="280"/>
    </location>
</feature>
<evidence type="ECO:0000256" key="6">
    <source>
        <dbReference type="ARBA" id="ARBA00022989"/>
    </source>
</evidence>
<evidence type="ECO:0000313" key="11">
    <source>
        <dbReference type="Proteomes" id="UP000028605"/>
    </source>
</evidence>
<name>A0ABD3ZM30_HAFAL</name>
<keyword evidence="5 8" id="KW-0812">Transmembrane</keyword>
<dbReference type="EMBL" id="JMPK01000005">
    <property type="protein sequence ID" value="KFC90780.1"/>
    <property type="molecule type" value="Genomic_DNA"/>
</dbReference>
<feature type="domain" description="ABC transmembrane type-2" evidence="9">
    <location>
        <begin position="133"/>
        <end position="369"/>
    </location>
</feature>
<sequence>MRSLRNIFNLGIKELRTLLGDKAMLALIVFSFTLSIYSSATVTPGSLHMAPIAIADQDQSQLSTRIVNSFYAPYFMPPAMIDSNQIDPLLDAGTYTFALDIPPNFQRDVLAGRQPAIQLNVDATRMSQAFLGNSYIQNIVNDEVSEFMARYRAGSALPVDLEVRARFNPNLDQSWFGAVMAIINNITMLAIILTGSALIREREHGTIEHLLVMPITPFEIMLAKVWSMGLVVLVASGLSLIFMVQGVLHVPIEGSIPLFMLGVALSLFATTSIGIFMGTIARSMPQLGLLMILVLIPLQMLSGGSTPRESMPQLVQNIMQTMPTTHFVSLAQAILYRGADFSIVWPQFATLLVIGMAFFGFALSRFRKTISSMA</sequence>
<dbReference type="InterPro" id="IPR047817">
    <property type="entry name" value="ABC2_TM_bact-type"/>
</dbReference>
<protein>
    <submittedName>
        <fullName evidence="10">Permease component of an ABC superfamily multidrug transporter</fullName>
    </submittedName>
</protein>
<feature type="transmembrane region" description="Helical" evidence="8">
    <location>
        <begin position="175"/>
        <end position="199"/>
    </location>
</feature>
<dbReference type="InterPro" id="IPR013525">
    <property type="entry name" value="ABC2_TM"/>
</dbReference>
<evidence type="ECO:0000256" key="3">
    <source>
        <dbReference type="ARBA" id="ARBA00022448"/>
    </source>
</evidence>
<evidence type="ECO:0000256" key="2">
    <source>
        <dbReference type="ARBA" id="ARBA00007783"/>
    </source>
</evidence>
<evidence type="ECO:0000256" key="5">
    <source>
        <dbReference type="ARBA" id="ARBA00022692"/>
    </source>
</evidence>
<dbReference type="PANTHER" id="PTHR30294">
    <property type="entry name" value="MEMBRANE COMPONENT OF ABC TRANSPORTER YHHJ-RELATED"/>
    <property type="match status" value="1"/>
</dbReference>
<feature type="transmembrane region" description="Helical" evidence="8">
    <location>
        <begin position="220"/>
        <end position="244"/>
    </location>
</feature>
<dbReference type="GO" id="GO:0005886">
    <property type="term" value="C:plasma membrane"/>
    <property type="evidence" value="ECO:0007669"/>
    <property type="project" value="UniProtKB-SubCell"/>
</dbReference>
<dbReference type="Gene3D" id="3.40.1710.10">
    <property type="entry name" value="abc type-2 transporter like domain"/>
    <property type="match status" value="1"/>
</dbReference>
<evidence type="ECO:0000256" key="4">
    <source>
        <dbReference type="ARBA" id="ARBA00022475"/>
    </source>
</evidence>
<evidence type="ECO:0000256" key="1">
    <source>
        <dbReference type="ARBA" id="ARBA00004651"/>
    </source>
</evidence>
<dbReference type="PROSITE" id="PS51012">
    <property type="entry name" value="ABC_TM2"/>
    <property type="match status" value="1"/>
</dbReference>
<evidence type="ECO:0000313" key="10">
    <source>
        <dbReference type="EMBL" id="KFC90780.1"/>
    </source>
</evidence>
<comment type="subcellular location">
    <subcellularLocation>
        <location evidence="1">Cell membrane</location>
        <topology evidence="1">Multi-pass membrane protein</topology>
    </subcellularLocation>
</comment>
<dbReference type="Pfam" id="PF12698">
    <property type="entry name" value="ABC2_membrane_3"/>
    <property type="match status" value="1"/>
</dbReference>
<keyword evidence="6 8" id="KW-1133">Transmembrane helix</keyword>
<dbReference type="InterPro" id="IPR051449">
    <property type="entry name" value="ABC-2_transporter_component"/>
</dbReference>
<accession>A0ABD3ZM30</accession>
<keyword evidence="7 8" id="KW-0472">Membrane</keyword>
<dbReference type="Proteomes" id="UP000028605">
    <property type="component" value="Unassembled WGS sequence"/>
</dbReference>
<reference evidence="11" key="1">
    <citation type="submission" date="2014-05" db="EMBL/GenBank/DDBJ databases">
        <title>ATOL: Assembling a taxonomically balanced genome-scale reconstruction of the evolutionary history of the Enterobacteriaceae.</title>
        <authorList>
            <person name="Plunkett G. III"/>
            <person name="Neeno-Eckwall E.C."/>
            <person name="Glasner J.D."/>
            <person name="Perna N.T."/>
        </authorList>
    </citation>
    <scope>NUCLEOTIDE SEQUENCE [LARGE SCALE GENOMIC DNA]</scope>
    <source>
        <strain evidence="11">ATCC 13337</strain>
    </source>
</reference>